<dbReference type="Gene3D" id="3.60.15.10">
    <property type="entry name" value="Ribonuclease Z/Hydroxyacylglutathione hydrolase-like"/>
    <property type="match status" value="1"/>
</dbReference>
<dbReference type="CDD" id="cd16282">
    <property type="entry name" value="metallo-hydrolase-like_MBL-fold"/>
    <property type="match status" value="1"/>
</dbReference>
<comment type="caution">
    <text evidence="2">The sequence shown here is derived from an EMBL/GenBank/DDBJ whole genome shotgun (WGS) entry which is preliminary data.</text>
</comment>
<dbReference type="InterPro" id="IPR036866">
    <property type="entry name" value="RibonucZ/Hydroxyglut_hydro"/>
</dbReference>
<dbReference type="Proteomes" id="UP000294558">
    <property type="component" value="Unassembled WGS sequence"/>
</dbReference>
<dbReference type="Pfam" id="PF00753">
    <property type="entry name" value="Lactamase_B"/>
    <property type="match status" value="1"/>
</dbReference>
<gene>
    <name evidence="2" type="ORF">BDK89_2209</name>
</gene>
<keyword evidence="2" id="KW-0378">Hydrolase</keyword>
<accession>A0A4R7HZE4</accession>
<evidence type="ECO:0000313" key="2">
    <source>
        <dbReference type="EMBL" id="TDT16617.1"/>
    </source>
</evidence>
<proteinExistence type="predicted"/>
<organism evidence="2 3">
    <name type="scientific">Ilumatobacter fluminis</name>
    <dbReference type="NCBI Taxonomy" id="467091"/>
    <lineage>
        <taxon>Bacteria</taxon>
        <taxon>Bacillati</taxon>
        <taxon>Actinomycetota</taxon>
        <taxon>Acidimicrobiia</taxon>
        <taxon>Acidimicrobiales</taxon>
        <taxon>Ilumatobacteraceae</taxon>
        <taxon>Ilumatobacter</taxon>
    </lineage>
</organism>
<dbReference type="RefSeq" id="WP_208294038.1">
    <property type="nucleotide sequence ID" value="NZ_SOAU01000001.1"/>
</dbReference>
<evidence type="ECO:0000313" key="3">
    <source>
        <dbReference type="Proteomes" id="UP000294558"/>
    </source>
</evidence>
<feature type="domain" description="Metallo-beta-lactamase" evidence="1">
    <location>
        <begin position="27"/>
        <end position="223"/>
    </location>
</feature>
<dbReference type="GO" id="GO:0016787">
    <property type="term" value="F:hydrolase activity"/>
    <property type="evidence" value="ECO:0007669"/>
    <property type="project" value="UniProtKB-KW"/>
</dbReference>
<reference evidence="2 3" key="1">
    <citation type="submission" date="2019-03" db="EMBL/GenBank/DDBJ databases">
        <title>Sequencing the genomes of 1000 actinobacteria strains.</title>
        <authorList>
            <person name="Klenk H.-P."/>
        </authorList>
    </citation>
    <scope>NUCLEOTIDE SEQUENCE [LARGE SCALE GENOMIC DNA]</scope>
    <source>
        <strain evidence="2 3">DSM 18936</strain>
    </source>
</reference>
<dbReference type="PANTHER" id="PTHR42951:SF4">
    <property type="entry name" value="ACYL-COENZYME A THIOESTERASE MBLAC2"/>
    <property type="match status" value="1"/>
</dbReference>
<dbReference type="InterPro" id="IPR001279">
    <property type="entry name" value="Metallo-B-lactamas"/>
</dbReference>
<dbReference type="SMART" id="SM00849">
    <property type="entry name" value="Lactamase_B"/>
    <property type="match status" value="1"/>
</dbReference>
<protein>
    <submittedName>
        <fullName evidence="2">Glyoxylase-like metal-dependent hydrolase (Beta-lactamase superfamily II)</fullName>
    </submittedName>
</protein>
<dbReference type="AlphaFoldDB" id="A0A4R7HZE4"/>
<dbReference type="SUPFAM" id="SSF56281">
    <property type="entry name" value="Metallo-hydrolase/oxidoreductase"/>
    <property type="match status" value="1"/>
</dbReference>
<evidence type="ECO:0000259" key="1">
    <source>
        <dbReference type="SMART" id="SM00849"/>
    </source>
</evidence>
<dbReference type="EMBL" id="SOAU01000001">
    <property type="protein sequence ID" value="TDT16617.1"/>
    <property type="molecule type" value="Genomic_DNA"/>
</dbReference>
<dbReference type="PANTHER" id="PTHR42951">
    <property type="entry name" value="METALLO-BETA-LACTAMASE DOMAIN-CONTAINING"/>
    <property type="match status" value="1"/>
</dbReference>
<sequence>MGNREIRLDEVADGCLAYLQGDGGWGWSNAGLVVGDGASLLVDTLFDSALTRSMLDTMADHVRSAPIGTVVNTHANGDHCYGNSVVADTATIVASSAAASEMEDVPPALLAALNNDPGAAGDLFRSFFGEFDFDGIEMRLPDRTFDGRLELDVGGRSVELIEVGPAHTAGDTIVVVPDAKTVYTGDILFIGGTPIVWAGPLSNWIAACDLMLGMDVDTVVPGHGPVTDEAGVTAVRDYLSFVERGAGERHAAGMDAFDAARDLAVAIGAREDFSSLGEFGRIAVNVEAVYRELDPDHSTPDVVEQFRRMAAIEAAGHTT</sequence>
<keyword evidence="3" id="KW-1185">Reference proteome</keyword>
<name>A0A4R7HZE4_9ACTN</name>
<dbReference type="InterPro" id="IPR050855">
    <property type="entry name" value="NDM-1-like"/>
</dbReference>